<feature type="active site" description="Proton acceptor" evidence="4">
    <location>
        <position position="94"/>
    </location>
</feature>
<dbReference type="InterPro" id="IPR036568">
    <property type="entry name" value="GGCT-like_sf"/>
</dbReference>
<evidence type="ECO:0000259" key="6">
    <source>
        <dbReference type="Pfam" id="PF06094"/>
    </source>
</evidence>
<dbReference type="PANTHER" id="PTHR12510">
    <property type="entry name" value="TROPONIN C-AKIN-1 PROTEIN"/>
    <property type="match status" value="1"/>
</dbReference>
<dbReference type="InterPro" id="IPR013024">
    <property type="entry name" value="GGCT-like"/>
</dbReference>
<comment type="function">
    <text evidence="1">Putative gamma-glutamylcyclotransferase.</text>
</comment>
<evidence type="ECO:0000256" key="3">
    <source>
        <dbReference type="ARBA" id="ARBA00023315"/>
    </source>
</evidence>
<feature type="domain" description="Gamma-glutamylcyclotransferase AIG2-like" evidence="6">
    <location>
        <begin position="16"/>
        <end position="127"/>
    </location>
</feature>
<dbReference type="AlphaFoldDB" id="A0A7J6EHU2"/>
<reference evidence="7 8" key="1">
    <citation type="journal article" date="2020" name="bioRxiv">
        <title>Sequence and annotation of 42 cannabis genomes reveals extensive copy number variation in cannabinoid synthesis and pathogen resistance genes.</title>
        <authorList>
            <person name="Mckernan K.J."/>
            <person name="Helbert Y."/>
            <person name="Kane L.T."/>
            <person name="Ebling H."/>
            <person name="Zhang L."/>
            <person name="Liu B."/>
            <person name="Eaton Z."/>
            <person name="Mclaughlin S."/>
            <person name="Kingan S."/>
            <person name="Baybayan P."/>
            <person name="Concepcion G."/>
            <person name="Jordan M."/>
            <person name="Riva A."/>
            <person name="Barbazuk W."/>
            <person name="Harkins T."/>
        </authorList>
    </citation>
    <scope>NUCLEOTIDE SEQUENCE [LARGE SCALE GENOMIC DNA]</scope>
    <source>
        <strain evidence="8">cv. Jamaican Lion 4</strain>
        <tissue evidence="7">Leaf</tissue>
    </source>
</reference>
<dbReference type="GO" id="GO:0016746">
    <property type="term" value="F:acyltransferase activity"/>
    <property type="evidence" value="ECO:0007669"/>
    <property type="project" value="UniProtKB-KW"/>
</dbReference>
<gene>
    <name evidence="7" type="ORF">F8388_008505</name>
</gene>
<dbReference type="GO" id="GO:0061929">
    <property type="term" value="F:gamma-glutamylaminecyclotransferase activity"/>
    <property type="evidence" value="ECO:0007669"/>
    <property type="project" value="InterPro"/>
</dbReference>
<keyword evidence="3" id="KW-0808">Transferase</keyword>
<name>A0A7J6EHU2_CANSA</name>
<dbReference type="EMBL" id="JAATIP010000229">
    <property type="protein sequence ID" value="KAF4357997.1"/>
    <property type="molecule type" value="Genomic_DNA"/>
</dbReference>
<dbReference type="PANTHER" id="PTHR12510:SF15">
    <property type="entry name" value="GAMMA-GLUTAMYLCYCLOTRANSFERASE FAMILY PROTEIN"/>
    <property type="match status" value="1"/>
</dbReference>
<accession>A0A7J6EHU2</accession>
<dbReference type="InterPro" id="IPR039126">
    <property type="entry name" value="GGACT"/>
</dbReference>
<evidence type="ECO:0000256" key="4">
    <source>
        <dbReference type="PIRSR" id="PIRSR639126-1"/>
    </source>
</evidence>
<keyword evidence="3" id="KW-0012">Acyltransferase</keyword>
<dbReference type="InterPro" id="IPR009288">
    <property type="entry name" value="AIG2-like_dom"/>
</dbReference>
<comment type="caution">
    <text evidence="7">The sequence shown here is derived from an EMBL/GenBank/DDBJ whole genome shotgun (WGS) entry which is preliminary data.</text>
</comment>
<dbReference type="SUPFAM" id="SSF110857">
    <property type="entry name" value="Gamma-glutamyl cyclotransferase-like"/>
    <property type="match status" value="1"/>
</dbReference>
<dbReference type="GO" id="GO:0005829">
    <property type="term" value="C:cytosol"/>
    <property type="evidence" value="ECO:0007669"/>
    <property type="project" value="TreeGrafter"/>
</dbReference>
<dbReference type="Proteomes" id="UP000525078">
    <property type="component" value="Unassembled WGS sequence"/>
</dbReference>
<dbReference type="CDD" id="cd06661">
    <property type="entry name" value="GGCT_like"/>
    <property type="match status" value="1"/>
</dbReference>
<organism evidence="7 8">
    <name type="scientific">Cannabis sativa</name>
    <name type="common">Hemp</name>
    <name type="synonym">Marijuana</name>
    <dbReference type="NCBI Taxonomy" id="3483"/>
    <lineage>
        <taxon>Eukaryota</taxon>
        <taxon>Viridiplantae</taxon>
        <taxon>Streptophyta</taxon>
        <taxon>Embryophyta</taxon>
        <taxon>Tracheophyta</taxon>
        <taxon>Spermatophyta</taxon>
        <taxon>Magnoliopsida</taxon>
        <taxon>eudicotyledons</taxon>
        <taxon>Gunneridae</taxon>
        <taxon>Pentapetalae</taxon>
        <taxon>rosids</taxon>
        <taxon>fabids</taxon>
        <taxon>Rosales</taxon>
        <taxon>Cannabaceae</taxon>
        <taxon>Cannabis</taxon>
    </lineage>
</organism>
<evidence type="ECO:0000256" key="2">
    <source>
        <dbReference type="ARBA" id="ARBA00008861"/>
    </source>
</evidence>
<protein>
    <recommendedName>
        <fullName evidence="5">Gamma-glutamylcyclotransferase family protein</fullName>
    </recommendedName>
</protein>
<dbReference type="Pfam" id="PF06094">
    <property type="entry name" value="GGACT"/>
    <property type="match status" value="1"/>
</dbReference>
<proteinExistence type="inferred from homology"/>
<dbReference type="Gene3D" id="3.10.490.10">
    <property type="entry name" value="Gamma-glutamyl cyclotransferase-like"/>
    <property type="match status" value="1"/>
</dbReference>
<evidence type="ECO:0000256" key="5">
    <source>
        <dbReference type="RuleBase" id="RU367036"/>
    </source>
</evidence>
<evidence type="ECO:0000313" key="8">
    <source>
        <dbReference type="Proteomes" id="UP000525078"/>
    </source>
</evidence>
<evidence type="ECO:0000313" key="7">
    <source>
        <dbReference type="EMBL" id="KAF4357997.1"/>
    </source>
</evidence>
<sequence length="244" mass="27045">MADTSNVNNEEKRTFIFSYGTLKRGFQNYNLTQNLISQNDAVYIGDFFTYQPIPLVIGIYGIPYLINLPGSGQRIKGELYSVTASGLALLDDLEGIAIGHYERLPIQVVGGDVEKEVVSAEAYFAHRSFGNELWKKNGEMGLSEYSEIEGRKYVLKGDRVVDGLLQMVFVFGVVEISDLRSLLSVEDVRWLLVCVQSMRGGICARRSGSNYRSGISSLWALSVAQWVTLLAGFNGGRSQLLSSF</sequence>
<evidence type="ECO:0000256" key="1">
    <source>
        <dbReference type="ARBA" id="ARBA00002782"/>
    </source>
</evidence>
<comment type="similarity">
    <text evidence="2 5">Belongs to the gamma-glutamylcyclotransferase family.</text>
</comment>